<evidence type="ECO:0000313" key="1">
    <source>
        <dbReference type="EMBL" id="KAI8525692.1"/>
    </source>
</evidence>
<dbReference type="EMBL" id="CM046400">
    <property type="protein sequence ID" value="KAI8525692.1"/>
    <property type="molecule type" value="Genomic_DNA"/>
</dbReference>
<gene>
    <name evidence="1" type="ORF">RHMOL_Rhmol13G0249100</name>
</gene>
<protein>
    <submittedName>
        <fullName evidence="1">Uncharacterized protein</fullName>
    </submittedName>
</protein>
<name>A0ACC0LBG1_RHOML</name>
<sequence length="65" mass="7434">MAFNSVSQQRSLRNAIVETQLQRSALRNEEKARAPTIIAFHLSKLQRCTKILEEPNPGAQNWLKT</sequence>
<comment type="caution">
    <text evidence="1">The sequence shown here is derived from an EMBL/GenBank/DDBJ whole genome shotgun (WGS) entry which is preliminary data.</text>
</comment>
<proteinExistence type="predicted"/>
<organism evidence="1 2">
    <name type="scientific">Rhododendron molle</name>
    <name type="common">Chinese azalea</name>
    <name type="synonym">Azalea mollis</name>
    <dbReference type="NCBI Taxonomy" id="49168"/>
    <lineage>
        <taxon>Eukaryota</taxon>
        <taxon>Viridiplantae</taxon>
        <taxon>Streptophyta</taxon>
        <taxon>Embryophyta</taxon>
        <taxon>Tracheophyta</taxon>
        <taxon>Spermatophyta</taxon>
        <taxon>Magnoliopsida</taxon>
        <taxon>eudicotyledons</taxon>
        <taxon>Gunneridae</taxon>
        <taxon>Pentapetalae</taxon>
        <taxon>asterids</taxon>
        <taxon>Ericales</taxon>
        <taxon>Ericaceae</taxon>
        <taxon>Ericoideae</taxon>
        <taxon>Rhodoreae</taxon>
        <taxon>Rhododendron</taxon>
    </lineage>
</organism>
<reference evidence="1" key="1">
    <citation type="submission" date="2022-02" db="EMBL/GenBank/DDBJ databases">
        <title>Plant Genome Project.</title>
        <authorList>
            <person name="Zhang R.-G."/>
        </authorList>
    </citation>
    <scope>NUCLEOTIDE SEQUENCE</scope>
    <source>
        <strain evidence="1">AT1</strain>
    </source>
</reference>
<accession>A0ACC0LBG1</accession>
<dbReference type="Proteomes" id="UP001062846">
    <property type="component" value="Chromosome 13"/>
</dbReference>
<evidence type="ECO:0000313" key="2">
    <source>
        <dbReference type="Proteomes" id="UP001062846"/>
    </source>
</evidence>
<keyword evidence="2" id="KW-1185">Reference proteome</keyword>